<accession>A0A0E9WT56</accession>
<reference evidence="1" key="1">
    <citation type="submission" date="2014-11" db="EMBL/GenBank/DDBJ databases">
        <authorList>
            <person name="Amaro Gonzalez C."/>
        </authorList>
    </citation>
    <scope>NUCLEOTIDE SEQUENCE</scope>
</reference>
<dbReference type="EMBL" id="GBXM01015020">
    <property type="protein sequence ID" value="JAH93557.1"/>
    <property type="molecule type" value="Transcribed_RNA"/>
</dbReference>
<evidence type="ECO:0000313" key="1">
    <source>
        <dbReference type="EMBL" id="JAH93557.1"/>
    </source>
</evidence>
<protein>
    <submittedName>
        <fullName evidence="1">Uncharacterized protein</fullName>
    </submittedName>
</protein>
<proteinExistence type="predicted"/>
<reference evidence="1" key="2">
    <citation type="journal article" date="2015" name="Fish Shellfish Immunol.">
        <title>Early steps in the European eel (Anguilla anguilla)-Vibrio vulnificus interaction in the gills: Role of the RtxA13 toxin.</title>
        <authorList>
            <person name="Callol A."/>
            <person name="Pajuelo D."/>
            <person name="Ebbesson L."/>
            <person name="Teles M."/>
            <person name="MacKenzie S."/>
            <person name="Amaro C."/>
        </authorList>
    </citation>
    <scope>NUCLEOTIDE SEQUENCE</scope>
</reference>
<organism evidence="1">
    <name type="scientific">Anguilla anguilla</name>
    <name type="common">European freshwater eel</name>
    <name type="synonym">Muraena anguilla</name>
    <dbReference type="NCBI Taxonomy" id="7936"/>
    <lineage>
        <taxon>Eukaryota</taxon>
        <taxon>Metazoa</taxon>
        <taxon>Chordata</taxon>
        <taxon>Craniata</taxon>
        <taxon>Vertebrata</taxon>
        <taxon>Euteleostomi</taxon>
        <taxon>Actinopterygii</taxon>
        <taxon>Neopterygii</taxon>
        <taxon>Teleostei</taxon>
        <taxon>Anguilliformes</taxon>
        <taxon>Anguillidae</taxon>
        <taxon>Anguilla</taxon>
    </lineage>
</organism>
<name>A0A0E9WT56_ANGAN</name>
<dbReference type="AlphaFoldDB" id="A0A0E9WT56"/>
<sequence>MFRKLRRCKFLFIAFVLKKTFKNDQLQLHVHFHTDRPHVHYKEHSVKIKYFSKYFNYNMFLSSKRLVLCQN</sequence>